<evidence type="ECO:0000259" key="1">
    <source>
        <dbReference type="PROSITE" id="PS50022"/>
    </source>
</evidence>
<dbReference type="SUPFAM" id="SSF49785">
    <property type="entry name" value="Galactose-binding domain-like"/>
    <property type="match status" value="1"/>
</dbReference>
<name>U7VD35_9FUSO</name>
<dbReference type="AlphaFoldDB" id="U7VD35"/>
<dbReference type="PROSITE" id="PS50022">
    <property type="entry name" value="FA58C_3"/>
    <property type="match status" value="1"/>
</dbReference>
<accession>U7VD35</accession>
<evidence type="ECO:0000313" key="2">
    <source>
        <dbReference type="EMBL" id="ERT69059.1"/>
    </source>
</evidence>
<dbReference type="Gene3D" id="2.60.120.260">
    <property type="entry name" value="Galactose-binding domain-like"/>
    <property type="match status" value="1"/>
</dbReference>
<sequence>MNNKIPNDSITASANLSHFGNNEVSLVLDGNLETVYASNGSYPTSSYGDIYFKLPQHRVLEKIDFYTSNLRGWGLIQSFEILYKNNISTADWISVFRSSNWETSEGLRIAEFSPVFANEICIRVHGSNGRFITMNEISFYSSLMQELNMLTFFDEINGDFILSDFLTLAIIDEVQNDIKDFPELYSVSEIVKYLFFSKMTTIKYNEVAISKNNAITTGEFCNTLKIVKTSKLNSLGMFVKNSKNVIFISNSDCEIVCFEDRKDFHYNKTIKLARGINKVFIPKSGELFLIGDLNENIYIRGYGFNESSVFKMGESKFTQFLNLQNGRKNMFIEGKNFIANIDTNWIKNSFDEHRFLDAIITIDAYYDYLYAILDTPLYFDKNIIKRLLWQGDSEERVGIKNTDIGSILNFGGDASLFFKNGIHNFATPLICRLTAEEMVSNEFFSKELGDLLKLGFYKTFEFKYNKVLALTGEDKKDIFIKIMLYSNSDRFITRLFRKYYTYEFSENENPLDKLALWLSELICRNVASLFIQKGYTLSQDTINLCNKYPNLFLDIDNITFENHKEFFRRERELFNQYYLNRIQQEATR</sequence>
<dbReference type="RefSeq" id="WP_023050566.1">
    <property type="nucleotide sequence ID" value="NZ_CP173062.2"/>
</dbReference>
<dbReference type="InterPro" id="IPR000421">
    <property type="entry name" value="FA58C"/>
</dbReference>
<protein>
    <recommendedName>
        <fullName evidence="1">F5/8 type C domain-containing protein</fullName>
    </recommendedName>
</protein>
<comment type="caution">
    <text evidence="2">The sequence shown here is derived from an EMBL/GenBank/DDBJ whole genome shotgun (WGS) entry which is preliminary data.</text>
</comment>
<organism evidence="2 3">
    <name type="scientific">Cetobacterium somerae ATCC BAA-474</name>
    <dbReference type="NCBI Taxonomy" id="1319815"/>
    <lineage>
        <taxon>Bacteria</taxon>
        <taxon>Fusobacteriati</taxon>
        <taxon>Fusobacteriota</taxon>
        <taxon>Fusobacteriia</taxon>
        <taxon>Fusobacteriales</taxon>
        <taxon>Fusobacteriaceae</taxon>
        <taxon>Cetobacterium</taxon>
    </lineage>
</organism>
<reference evidence="2 3" key="1">
    <citation type="submission" date="2013-08" db="EMBL/GenBank/DDBJ databases">
        <authorList>
            <person name="Weinstock G."/>
            <person name="Sodergren E."/>
            <person name="Wylie T."/>
            <person name="Fulton L."/>
            <person name="Fulton R."/>
            <person name="Fronick C."/>
            <person name="O'Laughlin M."/>
            <person name="Godfrey J."/>
            <person name="Miner T."/>
            <person name="Herter B."/>
            <person name="Appelbaum E."/>
            <person name="Cordes M."/>
            <person name="Lek S."/>
            <person name="Wollam A."/>
            <person name="Pepin K.H."/>
            <person name="Palsikar V.B."/>
            <person name="Mitreva M."/>
            <person name="Wilson R.K."/>
        </authorList>
    </citation>
    <scope>NUCLEOTIDE SEQUENCE [LARGE SCALE GENOMIC DNA]</scope>
    <source>
        <strain evidence="2 3">ATCC BAA-474</strain>
    </source>
</reference>
<gene>
    <name evidence="2" type="ORF">HMPREF0202_01026</name>
</gene>
<dbReference type="InterPro" id="IPR008979">
    <property type="entry name" value="Galactose-bd-like_sf"/>
</dbReference>
<evidence type="ECO:0000313" key="3">
    <source>
        <dbReference type="Proteomes" id="UP000017081"/>
    </source>
</evidence>
<dbReference type="HOGENOM" id="CLU_464385_0_0_0"/>
<dbReference type="STRING" id="1319815.HMPREF0202_01026"/>
<feature type="domain" description="F5/8 type C" evidence="1">
    <location>
        <begin position="1"/>
        <end position="142"/>
    </location>
</feature>
<dbReference type="Proteomes" id="UP000017081">
    <property type="component" value="Unassembled WGS sequence"/>
</dbReference>
<dbReference type="EMBL" id="AXZF01000038">
    <property type="protein sequence ID" value="ERT69059.1"/>
    <property type="molecule type" value="Genomic_DNA"/>
</dbReference>
<proteinExistence type="predicted"/>
<keyword evidence="3" id="KW-1185">Reference proteome</keyword>